<gene>
    <name evidence="1" type="ORF">LCGC14_1102480</name>
</gene>
<accession>A0A0F9MWY4</accession>
<dbReference type="EMBL" id="LAZR01004977">
    <property type="protein sequence ID" value="KKN03952.1"/>
    <property type="molecule type" value="Genomic_DNA"/>
</dbReference>
<comment type="caution">
    <text evidence="1">The sequence shown here is derived from an EMBL/GenBank/DDBJ whole genome shotgun (WGS) entry which is preliminary data.</text>
</comment>
<evidence type="ECO:0000313" key="1">
    <source>
        <dbReference type="EMBL" id="KKN03952.1"/>
    </source>
</evidence>
<proteinExistence type="predicted"/>
<protein>
    <submittedName>
        <fullName evidence="1">Uncharacterized protein</fullName>
    </submittedName>
</protein>
<reference evidence="1" key="1">
    <citation type="journal article" date="2015" name="Nature">
        <title>Complex archaea that bridge the gap between prokaryotes and eukaryotes.</title>
        <authorList>
            <person name="Spang A."/>
            <person name="Saw J.H."/>
            <person name="Jorgensen S.L."/>
            <person name="Zaremba-Niedzwiedzka K."/>
            <person name="Martijn J."/>
            <person name="Lind A.E."/>
            <person name="van Eijk R."/>
            <person name="Schleper C."/>
            <person name="Guy L."/>
            <person name="Ettema T.J."/>
        </authorList>
    </citation>
    <scope>NUCLEOTIDE SEQUENCE</scope>
</reference>
<sequence length="67" mass="7410">MSKFRTVTCTPETKDKWDSLKRKLAAGLDRSVRDPELVALLVTLGFGRMAELHGLAAGKKKAKNPKK</sequence>
<organism evidence="1">
    <name type="scientific">marine sediment metagenome</name>
    <dbReference type="NCBI Taxonomy" id="412755"/>
    <lineage>
        <taxon>unclassified sequences</taxon>
        <taxon>metagenomes</taxon>
        <taxon>ecological metagenomes</taxon>
    </lineage>
</organism>
<dbReference type="AlphaFoldDB" id="A0A0F9MWY4"/>
<name>A0A0F9MWY4_9ZZZZ</name>